<evidence type="ECO:0000313" key="3">
    <source>
        <dbReference type="Proteomes" id="UP001144352"/>
    </source>
</evidence>
<reference evidence="2" key="1">
    <citation type="submission" date="2022-12" db="EMBL/GenBank/DDBJ databases">
        <title>Reference genome sequencing for broad-spectrum identification of bacterial and archaeal isolates by mass spectrometry.</title>
        <authorList>
            <person name="Sekiguchi Y."/>
            <person name="Tourlousse D.M."/>
        </authorList>
    </citation>
    <scope>NUCLEOTIDE SEQUENCE</scope>
    <source>
        <strain evidence="2">H2</strain>
    </source>
</reference>
<dbReference type="AlphaFoldDB" id="A0A9W6LCC0"/>
<comment type="caution">
    <text evidence="2">The sequence shown here is derived from an EMBL/GenBank/DDBJ whole genome shotgun (WGS) entry which is preliminary data.</text>
</comment>
<dbReference type="Proteomes" id="UP001144352">
    <property type="component" value="Unassembled WGS sequence"/>
</dbReference>
<proteinExistence type="predicted"/>
<evidence type="ECO:0000313" key="2">
    <source>
        <dbReference type="EMBL" id="GLI37755.1"/>
    </source>
</evidence>
<evidence type="ECO:0000256" key="1">
    <source>
        <dbReference type="SAM" id="MobiDB-lite"/>
    </source>
</evidence>
<feature type="region of interest" description="Disordered" evidence="1">
    <location>
        <begin position="62"/>
        <end position="82"/>
    </location>
</feature>
<organism evidence="2 3">
    <name type="scientific">Geobacter hydrogenophilus</name>
    <dbReference type="NCBI Taxonomy" id="40983"/>
    <lineage>
        <taxon>Bacteria</taxon>
        <taxon>Pseudomonadati</taxon>
        <taxon>Thermodesulfobacteriota</taxon>
        <taxon>Desulfuromonadia</taxon>
        <taxon>Geobacterales</taxon>
        <taxon>Geobacteraceae</taxon>
        <taxon>Geobacter</taxon>
    </lineage>
</organism>
<name>A0A9W6LCC0_9BACT</name>
<gene>
    <name evidence="2" type="ORF">GHYDROH2_12560</name>
</gene>
<keyword evidence="3" id="KW-1185">Reference proteome</keyword>
<protein>
    <submittedName>
        <fullName evidence="2">Uncharacterized protein</fullName>
    </submittedName>
</protein>
<sequence>MRPSFKCTNAEAKSELEMGAQTFTNAKAELERKGFITIIKRGGLKGCNGVASQFAMSGEWKQWTPPTRSRHAAMNHPISQNK</sequence>
<dbReference type="EMBL" id="BSDS01000001">
    <property type="protein sequence ID" value="GLI37755.1"/>
    <property type="molecule type" value="Genomic_DNA"/>
</dbReference>
<accession>A0A9W6LCC0</accession>